<dbReference type="OrthoDB" id="2363873at2759"/>
<dbReference type="InterPro" id="IPR050524">
    <property type="entry name" value="APC_YAT"/>
</dbReference>
<dbReference type="Gene3D" id="1.10.150.240">
    <property type="entry name" value="Putative phosphatase, domain 2"/>
    <property type="match status" value="1"/>
</dbReference>
<dbReference type="Pfam" id="PF00324">
    <property type="entry name" value="AA_permease"/>
    <property type="match status" value="1"/>
</dbReference>
<dbReference type="InterPro" id="IPR036412">
    <property type="entry name" value="HAD-like_sf"/>
</dbReference>
<feature type="transmembrane region" description="Helical" evidence="5">
    <location>
        <begin position="18"/>
        <end position="36"/>
    </location>
</feature>
<evidence type="ECO:0000313" key="7">
    <source>
        <dbReference type="EMBL" id="KAF4635579.1"/>
    </source>
</evidence>
<evidence type="ECO:0000259" key="6">
    <source>
        <dbReference type="Pfam" id="PF00324"/>
    </source>
</evidence>
<proteinExistence type="predicted"/>
<dbReference type="PANTHER" id="PTHR43341:SF18">
    <property type="entry name" value="AMINO ACID PERMEASE_ SLC12A DOMAIN-CONTAINING PROTEIN"/>
    <property type="match status" value="1"/>
</dbReference>
<dbReference type="GO" id="GO:0015171">
    <property type="term" value="F:amino acid transmembrane transporter activity"/>
    <property type="evidence" value="ECO:0007669"/>
    <property type="project" value="TreeGrafter"/>
</dbReference>
<feature type="domain" description="Amino acid permease/ SLC12A" evidence="6">
    <location>
        <begin position="1"/>
        <end position="152"/>
    </location>
</feature>
<dbReference type="SUPFAM" id="SSF56784">
    <property type="entry name" value="HAD-like"/>
    <property type="match status" value="1"/>
</dbReference>
<feature type="transmembrane region" description="Helical" evidence="5">
    <location>
        <begin position="48"/>
        <end position="71"/>
    </location>
</feature>
<dbReference type="Gene3D" id="3.40.50.1000">
    <property type="entry name" value="HAD superfamily/HAD-like"/>
    <property type="match status" value="1"/>
</dbReference>
<accession>A0A8H4W9A2</accession>
<feature type="transmembrane region" description="Helical" evidence="5">
    <location>
        <begin position="125"/>
        <end position="143"/>
    </location>
</feature>
<dbReference type="PANTHER" id="PTHR43341">
    <property type="entry name" value="AMINO ACID PERMEASE"/>
    <property type="match status" value="1"/>
</dbReference>
<name>A0A8H4W9A2_9HELO</name>
<dbReference type="InterPro" id="IPR023214">
    <property type="entry name" value="HAD_sf"/>
</dbReference>
<dbReference type="Pfam" id="PF00702">
    <property type="entry name" value="Hydrolase"/>
    <property type="match status" value="1"/>
</dbReference>
<feature type="transmembrane region" description="Helical" evidence="5">
    <location>
        <begin position="92"/>
        <end position="113"/>
    </location>
</feature>
<gene>
    <name evidence="7" type="ORF">G7Y89_g2514</name>
</gene>
<evidence type="ECO:0000256" key="1">
    <source>
        <dbReference type="ARBA" id="ARBA00004141"/>
    </source>
</evidence>
<dbReference type="InterPro" id="IPR023198">
    <property type="entry name" value="PGP-like_dom2"/>
</dbReference>
<evidence type="ECO:0000256" key="2">
    <source>
        <dbReference type="ARBA" id="ARBA00022692"/>
    </source>
</evidence>
<evidence type="ECO:0000256" key="3">
    <source>
        <dbReference type="ARBA" id="ARBA00022989"/>
    </source>
</evidence>
<keyword evidence="2 5" id="KW-0812">Transmembrane</keyword>
<dbReference type="AlphaFoldDB" id="A0A8H4W9A2"/>
<evidence type="ECO:0000256" key="5">
    <source>
        <dbReference type="SAM" id="Phobius"/>
    </source>
</evidence>
<comment type="caution">
    <text evidence="7">The sequence shown here is derived from an EMBL/GenBank/DDBJ whole genome shotgun (WGS) entry which is preliminary data.</text>
</comment>
<reference evidence="7 8" key="1">
    <citation type="submission" date="2020-03" db="EMBL/GenBank/DDBJ databases">
        <title>Draft Genome Sequence of Cudoniella acicularis.</title>
        <authorList>
            <person name="Buettner E."/>
            <person name="Kellner H."/>
        </authorList>
    </citation>
    <scope>NUCLEOTIDE SEQUENCE [LARGE SCALE GENOMIC DNA]</scope>
    <source>
        <strain evidence="7 8">DSM 108380</strain>
    </source>
</reference>
<keyword evidence="4 5" id="KW-0472">Membrane</keyword>
<dbReference type="Gene3D" id="1.20.1740.10">
    <property type="entry name" value="Amino acid/polyamine transporter I"/>
    <property type="match status" value="1"/>
</dbReference>
<dbReference type="Proteomes" id="UP000566819">
    <property type="component" value="Unassembled WGS sequence"/>
</dbReference>
<comment type="subcellular location">
    <subcellularLocation>
        <location evidence="1">Membrane</location>
        <topology evidence="1">Multi-pass membrane protein</topology>
    </subcellularLocation>
</comment>
<protein>
    <recommendedName>
        <fullName evidence="6">Amino acid permease/ SLC12A domain-containing protein</fullName>
    </recommendedName>
</protein>
<sequence length="457" mass="51434">MAVNGHAPVIFKRINRFGITYVAVALYGVFMCLGYMTLSSNASTVFTWLQDIVSISTLVSWISICLVYLRFYCGCEKLGIDPKTELPWAAPLQLYTTWMSFVLFVLLPFTGGYTTFIHGEWSDETFISSYLNIPLILVFYFGFKWWKNTKIVSLEEMPIQGFIELRKNNPEPEPQPKKGLQKLNILGSVLCDINSTPAQLDLATIFQNLRPSVKVINMAKGKHVVFDIVGTCVSFDAYETSIANAIGPKLLAHNITPKFFSYSWMTGAELEFTFLSISERYKPYKEILKAMFYRTLWMAGISDPRALVTEEERNLCIQGYSELKLRPGAAECFAKLRSAGFTVWCLTTADLKRVQGYFEKGGVDMPVEKFISCDSTGLAKPALGAYMPALAQFEKGDEKWFAAAHMWDVSAAVKVGFRGAYCSEYEKEACLEIFDTKMDVIADTLPEMADKIIKASK</sequence>
<evidence type="ECO:0000256" key="4">
    <source>
        <dbReference type="ARBA" id="ARBA00023136"/>
    </source>
</evidence>
<dbReference type="InterPro" id="IPR004841">
    <property type="entry name" value="AA-permease/SLC12A_dom"/>
</dbReference>
<keyword evidence="8" id="KW-1185">Reference proteome</keyword>
<keyword evidence="3 5" id="KW-1133">Transmembrane helix</keyword>
<dbReference type="EMBL" id="JAAMPI010000111">
    <property type="protein sequence ID" value="KAF4635579.1"/>
    <property type="molecule type" value="Genomic_DNA"/>
</dbReference>
<evidence type="ECO:0000313" key="8">
    <source>
        <dbReference type="Proteomes" id="UP000566819"/>
    </source>
</evidence>
<organism evidence="7 8">
    <name type="scientific">Cudoniella acicularis</name>
    <dbReference type="NCBI Taxonomy" id="354080"/>
    <lineage>
        <taxon>Eukaryota</taxon>
        <taxon>Fungi</taxon>
        <taxon>Dikarya</taxon>
        <taxon>Ascomycota</taxon>
        <taxon>Pezizomycotina</taxon>
        <taxon>Leotiomycetes</taxon>
        <taxon>Helotiales</taxon>
        <taxon>Tricladiaceae</taxon>
        <taxon>Cudoniella</taxon>
    </lineage>
</organism>
<dbReference type="GO" id="GO:0016020">
    <property type="term" value="C:membrane"/>
    <property type="evidence" value="ECO:0007669"/>
    <property type="project" value="UniProtKB-SubCell"/>
</dbReference>